<feature type="non-terminal residue" evidence="3">
    <location>
        <position position="1"/>
    </location>
</feature>
<dbReference type="InterPro" id="IPR006674">
    <property type="entry name" value="HD_domain"/>
</dbReference>
<name>A0A382KLA0_9ZZZZ</name>
<protein>
    <recommendedName>
        <fullName evidence="2">HD domain-containing protein</fullName>
    </recommendedName>
</protein>
<dbReference type="InterPro" id="IPR026875">
    <property type="entry name" value="PHydrolase_assoc_dom"/>
</dbReference>
<dbReference type="SMART" id="SM00471">
    <property type="entry name" value="HDc"/>
    <property type="match status" value="1"/>
</dbReference>
<dbReference type="InterPro" id="IPR003607">
    <property type="entry name" value="HD/PDEase_dom"/>
</dbReference>
<dbReference type="GO" id="GO:0016793">
    <property type="term" value="F:triphosphoric monoester hydrolase activity"/>
    <property type="evidence" value="ECO:0007669"/>
    <property type="project" value="InterPro"/>
</dbReference>
<dbReference type="AlphaFoldDB" id="A0A382KLA0"/>
<evidence type="ECO:0000256" key="1">
    <source>
        <dbReference type="ARBA" id="ARBA00022801"/>
    </source>
</evidence>
<keyword evidence="1" id="KW-0378">Hydrolase</keyword>
<dbReference type="InterPro" id="IPR006261">
    <property type="entry name" value="dGTPase"/>
</dbReference>
<dbReference type="Pfam" id="PF13286">
    <property type="entry name" value="HD_assoc"/>
    <property type="match status" value="1"/>
</dbReference>
<dbReference type="CDD" id="cd00077">
    <property type="entry name" value="HDc"/>
    <property type="match status" value="1"/>
</dbReference>
<gene>
    <name evidence="3" type="ORF">METZ01_LOCUS277873</name>
</gene>
<dbReference type="Pfam" id="PF01966">
    <property type="entry name" value="HD"/>
    <property type="match status" value="1"/>
</dbReference>
<dbReference type="InterPro" id="IPR051094">
    <property type="entry name" value="Diverse_Catalytic_Enzymes"/>
</dbReference>
<dbReference type="NCBIfam" id="TIGR01353">
    <property type="entry name" value="dGTP_triPase"/>
    <property type="match status" value="1"/>
</dbReference>
<reference evidence="3" key="1">
    <citation type="submission" date="2018-05" db="EMBL/GenBank/DDBJ databases">
        <authorList>
            <person name="Lanie J.A."/>
            <person name="Ng W.-L."/>
            <person name="Kazmierczak K.M."/>
            <person name="Andrzejewski T.M."/>
            <person name="Davidsen T.M."/>
            <person name="Wayne K.J."/>
            <person name="Tettelin H."/>
            <person name="Glass J.I."/>
            <person name="Rusch D."/>
            <person name="Podicherti R."/>
            <person name="Tsui H.-C.T."/>
            <person name="Winkler M.E."/>
        </authorList>
    </citation>
    <scope>NUCLEOTIDE SEQUENCE</scope>
</reference>
<dbReference type="SUPFAM" id="SSF109604">
    <property type="entry name" value="HD-domain/PDEase-like"/>
    <property type="match status" value="1"/>
</dbReference>
<proteinExistence type="predicted"/>
<accession>A0A382KLA0</accession>
<dbReference type="NCBIfam" id="NF002327">
    <property type="entry name" value="PRK01286.1-2"/>
    <property type="match status" value="1"/>
</dbReference>
<dbReference type="PANTHER" id="PTHR35795:SF1">
    <property type="entry name" value="BIS(5'-NUCLEOSYL)-TETRAPHOSPHATASE, SYMMETRICAL"/>
    <property type="match status" value="1"/>
</dbReference>
<evidence type="ECO:0000313" key="3">
    <source>
        <dbReference type="EMBL" id="SVC25019.1"/>
    </source>
</evidence>
<evidence type="ECO:0000259" key="2">
    <source>
        <dbReference type="PROSITE" id="PS51831"/>
    </source>
</evidence>
<sequence length="353" mass="40106">VTIVRERLEEREELLSPYACRSSKTRRVIPEDPCELRTEFQRDRDRIVHCKAFRRIKHKTQVFIAPQGDHFVTRLTHTLEVAQISRTIARALNLNEDLTEAMALGHDMGHTPFGHIGEDELNKLHPSGFRHNHQSLRIVDRLEKEGKGLNLTWEVRQGILHHSKPRGDFLSPGLAEGMSLEAQVIRISDAVAYLNHDLLDAFRAEVLTETSVPVDIQEVLGERHSQRINTMVSDIVVTSQASMDAGPFPAVPEIRMSAALRDAVYALREFMFQNVYVPEDKGEEGKAARNIIVLLHEHYNGNKHLIPEEYHTRSETFDDAVRDYISGMTDQYAIRVAESIAPGIARVFSGRIL</sequence>
<dbReference type="Gene3D" id="1.10.3210.10">
    <property type="entry name" value="Hypothetical protein af1432"/>
    <property type="match status" value="1"/>
</dbReference>
<dbReference type="EMBL" id="UINC01081303">
    <property type="protein sequence ID" value="SVC25019.1"/>
    <property type="molecule type" value="Genomic_DNA"/>
</dbReference>
<organism evidence="3">
    <name type="scientific">marine metagenome</name>
    <dbReference type="NCBI Taxonomy" id="408172"/>
    <lineage>
        <taxon>unclassified sequences</taxon>
        <taxon>metagenomes</taxon>
        <taxon>ecological metagenomes</taxon>
    </lineage>
</organism>
<dbReference type="PANTHER" id="PTHR35795">
    <property type="entry name" value="SLR1885 PROTEIN"/>
    <property type="match status" value="1"/>
</dbReference>
<feature type="domain" description="HD" evidence="2">
    <location>
        <begin position="74"/>
        <end position="194"/>
    </location>
</feature>
<dbReference type="PROSITE" id="PS51831">
    <property type="entry name" value="HD"/>
    <property type="match status" value="1"/>
</dbReference>